<comment type="cofactor">
    <cofactor evidence="9">
        <name>Mg(2+)</name>
        <dbReference type="ChEBI" id="CHEBI:18420"/>
    </cofactor>
    <text evidence="9">Requires a divalent cation, most likely magnesium in vivo, as an electrophilic catalyst to aid phosphoryl group transfer. It is the chelate of the metal and the nucleotide that is the actual substrate.</text>
</comment>
<evidence type="ECO:0000256" key="2">
    <source>
        <dbReference type="ARBA" id="ARBA00022723"/>
    </source>
</evidence>
<dbReference type="AlphaFoldDB" id="A0A9W8G493"/>
<dbReference type="SUPFAM" id="SSF53613">
    <property type="entry name" value="Ribokinase-like"/>
    <property type="match status" value="1"/>
</dbReference>
<dbReference type="InterPro" id="IPR029056">
    <property type="entry name" value="Ribokinase-like"/>
</dbReference>
<dbReference type="GO" id="GO:0004747">
    <property type="term" value="F:ribokinase activity"/>
    <property type="evidence" value="ECO:0007669"/>
    <property type="project" value="UniProtKB-UniRule"/>
</dbReference>
<dbReference type="InterPro" id="IPR011877">
    <property type="entry name" value="Ribokinase"/>
</dbReference>
<evidence type="ECO:0000259" key="10">
    <source>
        <dbReference type="Pfam" id="PF00294"/>
    </source>
</evidence>
<evidence type="ECO:0000256" key="4">
    <source>
        <dbReference type="ARBA" id="ARBA00022777"/>
    </source>
</evidence>
<comment type="activity regulation">
    <text evidence="9">Activated by a monovalent cation that binds near, but not in, the active site. The most likely occupant of the site in vivo is potassium. Ion binding induces a conformational change that may alter substrate affinity.</text>
</comment>
<feature type="binding site" evidence="9">
    <location>
        <position position="344"/>
    </location>
    <ligand>
        <name>K(+)</name>
        <dbReference type="ChEBI" id="CHEBI:29103"/>
    </ligand>
</feature>
<dbReference type="PANTHER" id="PTHR10584:SF166">
    <property type="entry name" value="RIBOKINASE"/>
    <property type="match status" value="1"/>
</dbReference>
<dbReference type="Gene3D" id="3.40.1190.20">
    <property type="match status" value="1"/>
</dbReference>
<evidence type="ECO:0000256" key="5">
    <source>
        <dbReference type="ARBA" id="ARBA00022840"/>
    </source>
</evidence>
<feature type="binding site" evidence="9">
    <location>
        <position position="338"/>
    </location>
    <ligand>
        <name>K(+)</name>
        <dbReference type="ChEBI" id="CHEBI:29103"/>
    </ligand>
</feature>
<comment type="similarity">
    <text evidence="9">Belongs to the carbohydrate kinase PfkB family. Ribokinase subfamily.</text>
</comment>
<feature type="binding site" evidence="9">
    <location>
        <begin position="12"/>
        <end position="14"/>
    </location>
    <ligand>
        <name>substrate</name>
    </ligand>
</feature>
<dbReference type="PANTHER" id="PTHR10584">
    <property type="entry name" value="SUGAR KINASE"/>
    <property type="match status" value="1"/>
</dbReference>
<evidence type="ECO:0000256" key="8">
    <source>
        <dbReference type="ARBA" id="ARBA00023277"/>
    </source>
</evidence>
<dbReference type="InterPro" id="IPR002139">
    <property type="entry name" value="Ribo/fructo_kinase"/>
</dbReference>
<evidence type="ECO:0000256" key="9">
    <source>
        <dbReference type="HAMAP-Rule" id="MF_03215"/>
    </source>
</evidence>
<reference evidence="11" key="1">
    <citation type="submission" date="2022-07" db="EMBL/GenBank/DDBJ databases">
        <title>Phylogenomic reconstructions and comparative analyses of Kickxellomycotina fungi.</title>
        <authorList>
            <person name="Reynolds N.K."/>
            <person name="Stajich J.E."/>
            <person name="Barry K."/>
            <person name="Grigoriev I.V."/>
            <person name="Crous P."/>
            <person name="Smith M.E."/>
        </authorList>
    </citation>
    <scope>NUCLEOTIDE SEQUENCE</scope>
    <source>
        <strain evidence="11">NRRL 3115</strain>
    </source>
</reference>
<dbReference type="InterPro" id="IPR011611">
    <property type="entry name" value="PfkB_dom"/>
</dbReference>
<comment type="caution">
    <text evidence="9">Lacks conserved residue(s) required for the propagation of feature annotation.</text>
</comment>
<feature type="domain" description="Carbohydrate kinase PfkB" evidence="10">
    <location>
        <begin position="5"/>
        <end position="234"/>
    </location>
</feature>
<gene>
    <name evidence="11" type="primary">RBK1</name>
    <name evidence="11" type="ORF">GGI25_002282</name>
</gene>
<comment type="subcellular location">
    <subcellularLocation>
        <location evidence="9">Cytoplasm</location>
    </subcellularLocation>
    <subcellularLocation>
        <location evidence="9">Nucleus</location>
    </subcellularLocation>
</comment>
<keyword evidence="9" id="KW-0539">Nucleus</keyword>
<proteinExistence type="inferred from homology"/>
<evidence type="ECO:0000313" key="12">
    <source>
        <dbReference type="Proteomes" id="UP001151518"/>
    </source>
</evidence>
<feature type="binding site" evidence="9">
    <location>
        <position position="283"/>
    </location>
    <ligand>
        <name>K(+)</name>
        <dbReference type="ChEBI" id="CHEBI:29103"/>
    </ligand>
</feature>
<dbReference type="Pfam" id="PF00294">
    <property type="entry name" value="PfkB"/>
    <property type="match status" value="2"/>
</dbReference>
<dbReference type="PRINTS" id="PR00990">
    <property type="entry name" value="RIBOKINASE"/>
</dbReference>
<feature type="binding site" evidence="9">
    <location>
        <position position="335"/>
    </location>
    <ligand>
        <name>K(+)</name>
        <dbReference type="ChEBI" id="CHEBI:29103"/>
    </ligand>
</feature>
<dbReference type="GO" id="GO:0005737">
    <property type="term" value="C:cytoplasm"/>
    <property type="evidence" value="ECO:0007669"/>
    <property type="project" value="UniProtKB-SubCell"/>
</dbReference>
<evidence type="ECO:0000256" key="6">
    <source>
        <dbReference type="ARBA" id="ARBA00022842"/>
    </source>
</evidence>
<feature type="binding site" evidence="9">
    <location>
        <position position="285"/>
    </location>
    <ligand>
        <name>K(+)</name>
        <dbReference type="ChEBI" id="CHEBI:29103"/>
    </ligand>
</feature>
<feature type="binding site" evidence="9">
    <location>
        <position position="184"/>
    </location>
    <ligand>
        <name>ATP</name>
        <dbReference type="ChEBI" id="CHEBI:30616"/>
    </ligand>
</feature>
<keyword evidence="8 9" id="KW-0119">Carbohydrate metabolism</keyword>
<name>A0A9W8G493_9FUNG</name>
<dbReference type="OrthoDB" id="415590at2759"/>
<evidence type="ECO:0000256" key="3">
    <source>
        <dbReference type="ARBA" id="ARBA00022741"/>
    </source>
</evidence>
<keyword evidence="3 9" id="KW-0547">Nucleotide-binding</keyword>
<comment type="caution">
    <text evidence="11">The sequence shown here is derived from an EMBL/GenBank/DDBJ whole genome shotgun (WGS) entry which is preliminary data.</text>
</comment>
<dbReference type="GO" id="GO:0019303">
    <property type="term" value="P:D-ribose catabolic process"/>
    <property type="evidence" value="ECO:0007669"/>
    <property type="project" value="UniProtKB-UniRule"/>
</dbReference>
<dbReference type="GO" id="GO:0005634">
    <property type="term" value="C:nucleus"/>
    <property type="evidence" value="ECO:0007669"/>
    <property type="project" value="UniProtKB-SubCell"/>
</dbReference>
<dbReference type="GO" id="GO:0046872">
    <property type="term" value="F:metal ion binding"/>
    <property type="evidence" value="ECO:0007669"/>
    <property type="project" value="UniProtKB-KW"/>
</dbReference>
<keyword evidence="1 9" id="KW-0808">Transferase</keyword>
<dbReference type="GO" id="GO:0005524">
    <property type="term" value="F:ATP binding"/>
    <property type="evidence" value="ECO:0007669"/>
    <property type="project" value="UniProtKB-UniRule"/>
</dbReference>
<feature type="binding site" evidence="9">
    <location>
        <position position="139"/>
    </location>
    <ligand>
        <name>substrate</name>
    </ligand>
</feature>
<comment type="subunit">
    <text evidence="9">Homodimer.</text>
</comment>
<dbReference type="CDD" id="cd01174">
    <property type="entry name" value="ribokinase"/>
    <property type="match status" value="1"/>
</dbReference>
<feature type="binding site" evidence="9">
    <location>
        <position position="340"/>
    </location>
    <ligand>
        <name>K(+)</name>
        <dbReference type="ChEBI" id="CHEBI:29103"/>
    </ligand>
</feature>
<dbReference type="EC" id="2.7.1.15" evidence="9"/>
<keyword evidence="6 9" id="KW-0460">Magnesium</keyword>
<dbReference type="HAMAP" id="MF_01987">
    <property type="entry name" value="Ribokinase"/>
    <property type="match status" value="1"/>
</dbReference>
<feature type="binding site" evidence="9">
    <location>
        <position position="289"/>
    </location>
    <ligand>
        <name>substrate</name>
    </ligand>
</feature>
<comment type="catalytic activity">
    <reaction evidence="9">
        <text>D-ribose + ATP = D-ribose 5-phosphate + ADP + H(+)</text>
        <dbReference type="Rhea" id="RHEA:13697"/>
        <dbReference type="ChEBI" id="CHEBI:15378"/>
        <dbReference type="ChEBI" id="CHEBI:30616"/>
        <dbReference type="ChEBI" id="CHEBI:47013"/>
        <dbReference type="ChEBI" id="CHEBI:78346"/>
        <dbReference type="ChEBI" id="CHEBI:456216"/>
        <dbReference type="EC" id="2.7.1.15"/>
    </reaction>
</comment>
<dbReference type="EMBL" id="JANBTW010000020">
    <property type="protein sequence ID" value="KAJ2678488.1"/>
    <property type="molecule type" value="Genomic_DNA"/>
</dbReference>
<comment type="function">
    <text evidence="9">Catalyzes the phosphorylation of ribose at O-5 in a reaction requiring ATP and magnesium. The resulting D-ribose-5-phosphate can then be used either for sythesis of nucleotides, histidine, and tryptophan, or as a component of the pentose phosphate pathway.</text>
</comment>
<evidence type="ECO:0000256" key="1">
    <source>
        <dbReference type="ARBA" id="ARBA00022679"/>
    </source>
</evidence>
<feature type="active site" description="Proton acceptor" evidence="9">
    <location>
        <position position="289"/>
    </location>
</feature>
<keyword evidence="9" id="KW-0963">Cytoplasm</keyword>
<accession>A0A9W8G493</accession>
<keyword evidence="7 9" id="KW-0630">Potassium</keyword>
<organism evidence="11 12">
    <name type="scientific">Coemansia spiralis</name>
    <dbReference type="NCBI Taxonomy" id="417178"/>
    <lineage>
        <taxon>Eukaryota</taxon>
        <taxon>Fungi</taxon>
        <taxon>Fungi incertae sedis</taxon>
        <taxon>Zoopagomycota</taxon>
        <taxon>Kickxellomycotina</taxon>
        <taxon>Kickxellomycetes</taxon>
        <taxon>Kickxellales</taxon>
        <taxon>Kickxellaceae</taxon>
        <taxon>Coemansia</taxon>
    </lineage>
</organism>
<keyword evidence="5 9" id="KW-0067">ATP-binding</keyword>
<feature type="binding site" evidence="9">
    <location>
        <begin position="40"/>
        <end position="44"/>
    </location>
    <ligand>
        <name>substrate</name>
    </ligand>
</feature>
<keyword evidence="4 9" id="KW-0418">Kinase</keyword>
<evidence type="ECO:0000313" key="11">
    <source>
        <dbReference type="EMBL" id="KAJ2678488.1"/>
    </source>
</evidence>
<sequence length="363" mass="39504">MYLRVFTFASINIDEVYTVPHITRPGEEISSTRREKHAGGKGANASVAAVRAGAQVHMAGLIGRDGLWVRDILEKTGVNVDEVKVLEDTSTGRAVIQVDKQGENAIFLYPGANHRLTKEDAQRAFSQCIKGDWLLLTNETTAVSDAIEYAHSQEMQILWNPAPMHSNMMAAKKLMDLVDVLVLNKTELTELAKQIDSINVDSFHNDVLGLARQIMNHVHSRVIIVTLGSDGSVGLVRRPQVNAHSILVSSESASTPTNATTEESDILEIRLECAPVPKEMIKDTTAAGDTWIGYFIAELARVQSNSPESIGSLATLTPAMVNQAMQIATYASGITVTRMGAIPSIPERAEAEAFFKSQKLQPS</sequence>
<feature type="binding site" evidence="9">
    <location>
        <begin position="226"/>
        <end position="231"/>
    </location>
    <ligand>
        <name>ATP</name>
        <dbReference type="ChEBI" id="CHEBI:30616"/>
    </ligand>
</feature>
<feature type="domain" description="Carbohydrate kinase PfkB" evidence="10">
    <location>
        <begin position="272"/>
        <end position="347"/>
    </location>
</feature>
<dbReference type="Proteomes" id="UP001151518">
    <property type="component" value="Unassembled WGS sequence"/>
</dbReference>
<comment type="pathway">
    <text evidence="9">Carbohydrate metabolism; D-ribose degradation; D-ribose 5-phosphate from beta-D-ribopyranose: step 2/2.</text>
</comment>
<protein>
    <recommendedName>
        <fullName evidence="9">Ribokinase</fullName>
        <shortName evidence="9">RK</shortName>
        <ecNumber evidence="9">2.7.1.15</ecNumber>
    </recommendedName>
</protein>
<keyword evidence="2 9" id="KW-0479">Metal-binding</keyword>
<feature type="binding site" evidence="9">
    <location>
        <begin position="288"/>
        <end position="289"/>
    </location>
    <ligand>
        <name>ATP</name>
        <dbReference type="ChEBI" id="CHEBI:30616"/>
    </ligand>
</feature>
<evidence type="ECO:0000256" key="7">
    <source>
        <dbReference type="ARBA" id="ARBA00022958"/>
    </source>
</evidence>